<keyword evidence="1" id="KW-0472">Membrane</keyword>
<dbReference type="RefSeq" id="XP_014176049.1">
    <property type="nucleotide sequence ID" value="XM_014320574.1"/>
</dbReference>
<accession>F0X7P6</accession>
<dbReference type="OrthoDB" id="4583723at2759"/>
<proteinExistence type="predicted"/>
<keyword evidence="1" id="KW-0812">Transmembrane</keyword>
<dbReference type="HOGENOM" id="CLU_631670_0_0_1"/>
<dbReference type="AlphaFoldDB" id="F0X7P6"/>
<reference evidence="2 3" key="1">
    <citation type="journal article" date="2011" name="Proc. Natl. Acad. Sci. U.S.A.">
        <title>Genome and transcriptome analyses of the mountain pine beetle-fungal symbiont Grosmannia clavigera, a lodgepole pine pathogen.</title>
        <authorList>
            <person name="DiGuistini S."/>
            <person name="Wang Y."/>
            <person name="Liao N.Y."/>
            <person name="Taylor G."/>
            <person name="Tanguay P."/>
            <person name="Feau N."/>
            <person name="Henrissat B."/>
            <person name="Chan S.K."/>
            <person name="Hesse-Orce U."/>
            <person name="Alamouti S.M."/>
            <person name="Tsui C.K.M."/>
            <person name="Docking R.T."/>
            <person name="Levasseur A."/>
            <person name="Haridas S."/>
            <person name="Robertson G."/>
            <person name="Birol I."/>
            <person name="Holt R.A."/>
            <person name="Marra M.A."/>
            <person name="Hamelin R.C."/>
            <person name="Hirst M."/>
            <person name="Jones S.J.M."/>
            <person name="Bohlmann J."/>
            <person name="Breuil C."/>
        </authorList>
    </citation>
    <scope>NUCLEOTIDE SEQUENCE [LARGE SCALE GENOMIC DNA]</scope>
    <source>
        <strain evidence="3">kw1407 / UAMH 11150</strain>
    </source>
</reference>
<feature type="transmembrane region" description="Helical" evidence="1">
    <location>
        <begin position="23"/>
        <end position="43"/>
    </location>
</feature>
<keyword evidence="1" id="KW-1133">Transmembrane helix</keyword>
<dbReference type="InParanoid" id="F0X7P6"/>
<dbReference type="eggNOG" id="ENOG502QYJC">
    <property type="taxonomic scope" value="Eukaryota"/>
</dbReference>
<keyword evidence="3" id="KW-1185">Reference proteome</keyword>
<evidence type="ECO:0000313" key="2">
    <source>
        <dbReference type="EMBL" id="EFX06567.1"/>
    </source>
</evidence>
<gene>
    <name evidence="2" type="ORF">CMQ_6888</name>
</gene>
<protein>
    <submittedName>
        <fullName evidence="2">Uncharacterized protein</fullName>
    </submittedName>
</protein>
<evidence type="ECO:0000256" key="1">
    <source>
        <dbReference type="SAM" id="Phobius"/>
    </source>
</evidence>
<organism evidence="3">
    <name type="scientific">Grosmannia clavigera (strain kw1407 / UAMH 11150)</name>
    <name type="common">Blue stain fungus</name>
    <name type="synonym">Graphiocladiella clavigera</name>
    <dbReference type="NCBI Taxonomy" id="655863"/>
    <lineage>
        <taxon>Eukaryota</taxon>
        <taxon>Fungi</taxon>
        <taxon>Dikarya</taxon>
        <taxon>Ascomycota</taxon>
        <taxon>Pezizomycotina</taxon>
        <taxon>Sordariomycetes</taxon>
        <taxon>Sordariomycetidae</taxon>
        <taxon>Ophiostomatales</taxon>
        <taxon>Ophiostomataceae</taxon>
        <taxon>Leptographium</taxon>
    </lineage>
</organism>
<sequence>MPPCASPGGLSRRDELETAKRQSMFLVGLVTVAFSLWPTRFILVRDAIIALFMVWVTSRVFDMVAFLDGTWENVPYWVKMLVPVDPNIQIPAPFDCIKSAGHNSLATARLKLHRLAPVAKYGLEGLLAVLVGLLDWFLSQDSKKSLEPEPASGLEQWVSLLVATPPEHDYGRINTSSAGLLENGSSPPQPIAWESCKVVTSLPSIATLSTFRVHMSFCLISREVWESKEIRLVDKFKAGRYWEIGGGRGSEDGTAWSSRRVRSIQAIQVLGLLSRKAKAVSTCQEYFAVLRQNWDYRKISWNDVDFAIILGFLVTGPQATTTCKALFSHFSQMRIDQALIPRRNDAFGLSMAALGATILTGGLATPITAPMIVGGLLPVMDTGSDKSLSPRDAAMWQHREASCQRLLSQFHELRSVFGMPVDPFGQFDF</sequence>
<dbReference type="GeneID" id="25980370"/>
<dbReference type="Proteomes" id="UP000007796">
    <property type="component" value="Unassembled WGS sequence"/>
</dbReference>
<dbReference type="STRING" id="655863.F0X7P6"/>
<dbReference type="EMBL" id="GL629729">
    <property type="protein sequence ID" value="EFX06567.1"/>
    <property type="molecule type" value="Genomic_DNA"/>
</dbReference>
<name>F0X7P6_GROCL</name>
<evidence type="ECO:0000313" key="3">
    <source>
        <dbReference type="Proteomes" id="UP000007796"/>
    </source>
</evidence>